<dbReference type="EMBL" id="WIOL01000002">
    <property type="protein sequence ID" value="MQT16905.1"/>
    <property type="molecule type" value="Genomic_DNA"/>
</dbReference>
<dbReference type="AlphaFoldDB" id="A0A7C9KWE3"/>
<evidence type="ECO:0000259" key="1">
    <source>
        <dbReference type="Pfam" id="PF01850"/>
    </source>
</evidence>
<dbReference type="InterPro" id="IPR029060">
    <property type="entry name" value="PIN-like_dom_sf"/>
</dbReference>
<keyword evidence="3" id="KW-1185">Reference proteome</keyword>
<evidence type="ECO:0000313" key="2">
    <source>
        <dbReference type="EMBL" id="MQT16905.1"/>
    </source>
</evidence>
<feature type="domain" description="PIN" evidence="1">
    <location>
        <begin position="10"/>
        <end position="127"/>
    </location>
</feature>
<comment type="caution">
    <text evidence="2">The sequence shown here is derived from an EMBL/GenBank/DDBJ whole genome shotgun (WGS) entry which is preliminary data.</text>
</comment>
<dbReference type="InterPro" id="IPR052919">
    <property type="entry name" value="TA_system_RNase"/>
</dbReference>
<gene>
    <name evidence="2" type="ORF">F3168_06500</name>
</gene>
<dbReference type="Gene3D" id="3.40.50.1010">
    <property type="entry name" value="5'-nuclease"/>
    <property type="match status" value="1"/>
</dbReference>
<dbReference type="CDD" id="cd09872">
    <property type="entry name" value="PIN_Sll0205-like"/>
    <property type="match status" value="1"/>
</dbReference>
<dbReference type="PANTHER" id="PTHR36173">
    <property type="entry name" value="RIBONUCLEASE VAPC16-RELATED"/>
    <property type="match status" value="1"/>
</dbReference>
<organism evidence="2 3">
    <name type="scientific">Sandarakinorhabdus fusca</name>
    <dbReference type="NCBI Taxonomy" id="1439888"/>
    <lineage>
        <taxon>Bacteria</taxon>
        <taxon>Pseudomonadati</taxon>
        <taxon>Pseudomonadota</taxon>
        <taxon>Alphaproteobacteria</taxon>
        <taxon>Sphingomonadales</taxon>
        <taxon>Sphingosinicellaceae</taxon>
        <taxon>Sandarakinorhabdus</taxon>
    </lineage>
</organism>
<sequence length="136" mass="14901">MARAGRLTLLLDTHVVIWAATDEAELTPGERNAISAAGVPVVSAVAVWETRLKWNSFHPSGQRKGVIAPEMLLRFVDVIGWTILPLSARHAATQLQVPMAHRDPFDELLLVQAQVEGLRLLTRDSALRGHPLALFA</sequence>
<dbReference type="Proteomes" id="UP000481327">
    <property type="component" value="Unassembled WGS sequence"/>
</dbReference>
<name>A0A7C9KWE3_9SPHN</name>
<dbReference type="Pfam" id="PF01850">
    <property type="entry name" value="PIN"/>
    <property type="match status" value="1"/>
</dbReference>
<dbReference type="SUPFAM" id="SSF88723">
    <property type="entry name" value="PIN domain-like"/>
    <property type="match status" value="1"/>
</dbReference>
<accession>A0A7C9KWE3</accession>
<reference evidence="2 3" key="1">
    <citation type="submission" date="2019-09" db="EMBL/GenBank/DDBJ databases">
        <title>Polymorphobacter sp. isolated from a lake in China.</title>
        <authorList>
            <person name="Liu Z."/>
        </authorList>
    </citation>
    <scope>NUCLEOTIDE SEQUENCE [LARGE SCALE GENOMIC DNA]</scope>
    <source>
        <strain evidence="2 3">D40P</strain>
    </source>
</reference>
<evidence type="ECO:0000313" key="3">
    <source>
        <dbReference type="Proteomes" id="UP000481327"/>
    </source>
</evidence>
<dbReference type="InterPro" id="IPR041705">
    <property type="entry name" value="PIN_Sll0205"/>
</dbReference>
<dbReference type="InterPro" id="IPR002716">
    <property type="entry name" value="PIN_dom"/>
</dbReference>
<proteinExistence type="predicted"/>
<protein>
    <submittedName>
        <fullName evidence="2">PIN domain-containing protein</fullName>
    </submittedName>
</protein>